<evidence type="ECO:0000256" key="2">
    <source>
        <dbReference type="ARBA" id="ARBA00022598"/>
    </source>
</evidence>
<dbReference type="PROSITE" id="PS50862">
    <property type="entry name" value="AA_TRNA_LIGASE_II"/>
    <property type="match status" value="1"/>
</dbReference>
<comment type="catalytic activity">
    <reaction evidence="5">
        <text>D-beta-lysine + L-lysyl-[protein] + ATP = N(6)-((3R)-3,6-diaminohexanoyl)-L-lysyl-[protein] + AMP + diphosphate + H(+)</text>
        <dbReference type="Rhea" id="RHEA:83435"/>
        <dbReference type="Rhea" id="RHEA-COMP:9752"/>
        <dbReference type="Rhea" id="RHEA-COMP:20131"/>
        <dbReference type="ChEBI" id="CHEBI:15378"/>
        <dbReference type="ChEBI" id="CHEBI:29969"/>
        <dbReference type="ChEBI" id="CHEBI:30616"/>
        <dbReference type="ChEBI" id="CHEBI:33019"/>
        <dbReference type="ChEBI" id="CHEBI:84138"/>
        <dbReference type="ChEBI" id="CHEBI:156053"/>
        <dbReference type="ChEBI" id="CHEBI:456215"/>
    </reaction>
    <physiologicalReaction direction="left-to-right" evidence="5">
        <dbReference type="Rhea" id="RHEA:83436"/>
    </physiologicalReaction>
</comment>
<keyword evidence="4" id="KW-0067">ATP-binding</keyword>
<dbReference type="InterPro" id="IPR004525">
    <property type="entry name" value="EpmA"/>
</dbReference>
<dbReference type="InterPro" id="IPR006195">
    <property type="entry name" value="aa-tRNA-synth_II"/>
</dbReference>
<keyword evidence="7" id="KW-0251">Elongation factor</keyword>
<dbReference type="InterPro" id="IPR045864">
    <property type="entry name" value="aa-tRNA-synth_II/BPL/LPL"/>
</dbReference>
<protein>
    <submittedName>
        <fullName evidence="7">Elongation factor P--(R)-beta-lysine ligase</fullName>
        <ecNumber evidence="7">6.3.1.-</ecNumber>
    </submittedName>
</protein>
<evidence type="ECO:0000256" key="4">
    <source>
        <dbReference type="ARBA" id="ARBA00022840"/>
    </source>
</evidence>
<gene>
    <name evidence="7" type="primary">epmA</name>
    <name evidence="7" type="ORF">J5O05_08790</name>
</gene>
<keyword evidence="2 7" id="KW-0436">Ligase</keyword>
<keyword evidence="7" id="KW-0648">Protein biosynthesis</keyword>
<dbReference type="GO" id="GO:0006430">
    <property type="term" value="P:lysyl-tRNA aminoacylation"/>
    <property type="evidence" value="ECO:0007669"/>
    <property type="project" value="InterPro"/>
</dbReference>
<dbReference type="RefSeq" id="WP_208841752.1">
    <property type="nucleotide sequence ID" value="NZ_CP072133.1"/>
</dbReference>
<dbReference type="AlphaFoldDB" id="A0A975DE51"/>
<dbReference type="EC" id="6.3.1.-" evidence="7"/>
<dbReference type="SUPFAM" id="SSF55681">
    <property type="entry name" value="Class II aaRS and biotin synthetases"/>
    <property type="match status" value="1"/>
</dbReference>
<dbReference type="Pfam" id="PF00152">
    <property type="entry name" value="tRNA-synt_2"/>
    <property type="match status" value="1"/>
</dbReference>
<evidence type="ECO:0000313" key="7">
    <source>
        <dbReference type="EMBL" id="QTH70156.1"/>
    </source>
</evidence>
<dbReference type="InterPro" id="IPR018149">
    <property type="entry name" value="Lys-tRNA-synth_II_C"/>
</dbReference>
<evidence type="ECO:0000256" key="5">
    <source>
        <dbReference type="ARBA" id="ARBA00052794"/>
    </source>
</evidence>
<dbReference type="GO" id="GO:0005524">
    <property type="term" value="F:ATP binding"/>
    <property type="evidence" value="ECO:0007669"/>
    <property type="project" value="UniProtKB-KW"/>
</dbReference>
<dbReference type="PRINTS" id="PR00982">
    <property type="entry name" value="TRNASYNTHLYS"/>
</dbReference>
<name>A0A975DE51_9GAMM</name>
<evidence type="ECO:0000313" key="8">
    <source>
        <dbReference type="Proteomes" id="UP000664904"/>
    </source>
</evidence>
<accession>A0A975DE51</accession>
<dbReference type="KEGG" id="pxi:J5O05_08790"/>
<feature type="domain" description="Aminoacyl-transfer RNA synthetases class-II family profile" evidence="6">
    <location>
        <begin position="11"/>
        <end position="320"/>
    </location>
</feature>
<dbReference type="GO" id="GO:0005829">
    <property type="term" value="C:cytosol"/>
    <property type="evidence" value="ECO:0007669"/>
    <property type="project" value="TreeGrafter"/>
</dbReference>
<organism evidence="7 8">
    <name type="scientific">Pseudoalteromonas xiamenensis</name>
    <dbReference type="NCBI Taxonomy" id="882626"/>
    <lineage>
        <taxon>Bacteria</taxon>
        <taxon>Pseudomonadati</taxon>
        <taxon>Pseudomonadota</taxon>
        <taxon>Gammaproteobacteria</taxon>
        <taxon>Alteromonadales</taxon>
        <taxon>Pseudoalteromonadaceae</taxon>
        <taxon>Pseudoalteromonas</taxon>
    </lineage>
</organism>
<evidence type="ECO:0000256" key="3">
    <source>
        <dbReference type="ARBA" id="ARBA00022741"/>
    </source>
</evidence>
<dbReference type="EMBL" id="CP072133">
    <property type="protein sequence ID" value="QTH70156.1"/>
    <property type="molecule type" value="Genomic_DNA"/>
</dbReference>
<proteinExistence type="predicted"/>
<evidence type="ECO:0000256" key="1">
    <source>
        <dbReference type="ARBA" id="ARBA00011738"/>
    </source>
</evidence>
<comment type="subunit">
    <text evidence="1">Homodimer.</text>
</comment>
<dbReference type="FunFam" id="3.30.930.10:FF:000017">
    <property type="entry name" value="Elongation factor P--(R)-beta-lysine ligase"/>
    <property type="match status" value="1"/>
</dbReference>
<dbReference type="GO" id="GO:0000049">
    <property type="term" value="F:tRNA binding"/>
    <property type="evidence" value="ECO:0007669"/>
    <property type="project" value="TreeGrafter"/>
</dbReference>
<keyword evidence="3" id="KW-0547">Nucleotide-binding</keyword>
<dbReference type="PANTHER" id="PTHR42918">
    <property type="entry name" value="LYSYL-TRNA SYNTHETASE"/>
    <property type="match status" value="1"/>
</dbReference>
<dbReference type="GO" id="GO:0003746">
    <property type="term" value="F:translation elongation factor activity"/>
    <property type="evidence" value="ECO:0007669"/>
    <property type="project" value="UniProtKB-KW"/>
</dbReference>
<dbReference type="Proteomes" id="UP000664904">
    <property type="component" value="Chromosome"/>
</dbReference>
<dbReference type="GO" id="GO:0004824">
    <property type="term" value="F:lysine-tRNA ligase activity"/>
    <property type="evidence" value="ECO:0007669"/>
    <property type="project" value="InterPro"/>
</dbReference>
<dbReference type="PANTHER" id="PTHR42918:SF6">
    <property type="entry name" value="ELONGATION FACTOR P--(R)-BETA-LYSINE LIGASE"/>
    <property type="match status" value="1"/>
</dbReference>
<dbReference type="NCBIfam" id="NF006828">
    <property type="entry name" value="PRK09350.1"/>
    <property type="match status" value="1"/>
</dbReference>
<dbReference type="InterPro" id="IPR004364">
    <property type="entry name" value="Aa-tRNA-synt_II"/>
</dbReference>
<dbReference type="NCBIfam" id="TIGR00462">
    <property type="entry name" value="genX"/>
    <property type="match status" value="1"/>
</dbReference>
<evidence type="ECO:0000259" key="6">
    <source>
        <dbReference type="PROSITE" id="PS50862"/>
    </source>
</evidence>
<reference evidence="7" key="1">
    <citation type="submission" date="2021-03" db="EMBL/GenBank/DDBJ databases">
        <title>Complete Genome of Pseudoalteromonas xiamenensis STKMTI.2, a new potential marine bacterium producing anti-Vibrio compounds.</title>
        <authorList>
            <person name="Handayani D.P."/>
            <person name="Isnansetyo A."/>
            <person name="Istiqomah I."/>
            <person name="Jumina J."/>
        </authorList>
    </citation>
    <scope>NUCLEOTIDE SEQUENCE</scope>
    <source>
        <strain evidence="7">STKMTI.2</strain>
    </source>
</reference>
<dbReference type="Gene3D" id="3.30.930.10">
    <property type="entry name" value="Bira Bifunctional Protein, Domain 2"/>
    <property type="match status" value="1"/>
</dbReference>
<keyword evidence="8" id="KW-1185">Reference proteome</keyword>
<sequence>MWQPSASIDTLKQRASMLAQVRAFFTERGVWEVETPILSQAGVSDVHLRTFETTFVGPRYAHGLPLFLHTSPEYAMKRLVTAGSGAIFQICKVFRNEEASSRHNPEFTMLEWYRPGFDAFALMAELEALIIDLLKCGKAEYLSYQTAFNMHLGVCPLTADVATLKRLASDKGYADIAEIEDDKDTLLQLLFCMEVETQIGQEVPCFVYDFPASQAALARVNPEDTRVASRFELYFRGLELANGFDELTDATEQKARFERDNAQRQAMDLPSVDIDTRFIAALEAGMPDCAGVAVGLDRVMMLAFNKPTIADVLSFDVTRA</sequence>